<gene>
    <name evidence="1" type="ORF">OTJ99_002005</name>
</gene>
<protein>
    <submittedName>
        <fullName evidence="1">Uncharacterized protein</fullName>
    </submittedName>
</protein>
<accession>A0ABY7BFP1</accession>
<dbReference type="EMBL" id="CP113864">
    <property type="protein sequence ID" value="WAM31177.1"/>
    <property type="molecule type" value="Genomic_DNA"/>
</dbReference>
<reference evidence="1" key="1">
    <citation type="submission" date="2022-12" db="EMBL/GenBank/DDBJ databases">
        <authorList>
            <person name="Bing R.G."/>
            <person name="Willard D.J."/>
            <person name="Manesh M.J.H."/>
            <person name="Laemthong T."/>
            <person name="Crosby J.R."/>
            <person name="Kelly R.M."/>
        </authorList>
    </citation>
    <scope>NUCLEOTIDE SEQUENCE</scope>
    <source>
        <strain evidence="1">DSM 8991</strain>
    </source>
</reference>
<dbReference type="Proteomes" id="UP001164745">
    <property type="component" value="Chromosome"/>
</dbReference>
<dbReference type="RefSeq" id="WP_045166342.1">
    <property type="nucleotide sequence ID" value="NZ_CP113864.1"/>
</dbReference>
<organism evidence="1 2">
    <name type="scientific">Caldicellulosiruptor naganoensis</name>
    <dbReference type="NCBI Taxonomy" id="29324"/>
    <lineage>
        <taxon>Bacteria</taxon>
        <taxon>Bacillati</taxon>
        <taxon>Bacillota</taxon>
        <taxon>Bacillota incertae sedis</taxon>
        <taxon>Caldicellulosiruptorales</taxon>
        <taxon>Caldicellulosiruptoraceae</taxon>
        <taxon>Caldicellulosiruptor</taxon>
    </lineage>
</organism>
<keyword evidence="2" id="KW-1185">Reference proteome</keyword>
<evidence type="ECO:0000313" key="2">
    <source>
        <dbReference type="Proteomes" id="UP001164745"/>
    </source>
</evidence>
<name>A0ABY7BFP1_9FIRM</name>
<sequence>MLIRSLKFKSLISVLCLFAFALTFVFALAVSGYFNVILPAFKGDTKINGANKETTDQFVLVRLSSKGDSLLSNNNQVDFWVTDSNGNYLTNVVAVSLQNGTVSIGFITNNYINKGTYINLWAQNDVVDVVSVQASGWYDLR</sequence>
<proteinExistence type="predicted"/>
<evidence type="ECO:0000313" key="1">
    <source>
        <dbReference type="EMBL" id="WAM31177.1"/>
    </source>
</evidence>